<dbReference type="PANTHER" id="PTHR43867:SF2">
    <property type="entry name" value="CELLULOSE SYNTHASE CATALYTIC SUBUNIT A [UDP-FORMING]"/>
    <property type="match status" value="1"/>
</dbReference>
<dbReference type="InterPro" id="IPR029044">
    <property type="entry name" value="Nucleotide-diphossugar_trans"/>
</dbReference>
<dbReference type="PANTHER" id="PTHR43867">
    <property type="entry name" value="CELLULOSE SYNTHASE CATALYTIC SUBUNIT A [UDP-FORMING]"/>
    <property type="match status" value="1"/>
</dbReference>
<keyword evidence="3 9" id="KW-0808">Transferase</keyword>
<dbReference type="GO" id="GO:0016757">
    <property type="term" value="F:glycosyltransferase activity"/>
    <property type="evidence" value="ECO:0007669"/>
    <property type="project" value="UniProtKB-KW"/>
</dbReference>
<keyword evidence="2" id="KW-0328">Glycosyltransferase</keyword>
<evidence type="ECO:0000256" key="6">
    <source>
        <dbReference type="ARBA" id="ARBA00023136"/>
    </source>
</evidence>
<keyword evidence="6 7" id="KW-0472">Membrane</keyword>
<dbReference type="OrthoDB" id="7431422at2"/>
<dbReference type="SUPFAM" id="SSF53448">
    <property type="entry name" value="Nucleotide-diphospho-sugar transferases"/>
    <property type="match status" value="1"/>
</dbReference>
<evidence type="ECO:0000259" key="8">
    <source>
        <dbReference type="Pfam" id="PF05157"/>
    </source>
</evidence>
<evidence type="ECO:0000313" key="9">
    <source>
        <dbReference type="EMBL" id="KUF12150.1"/>
    </source>
</evidence>
<gene>
    <name evidence="9" type="ORF">AVJ23_05330</name>
</gene>
<dbReference type="InterPro" id="IPR007831">
    <property type="entry name" value="T2SS_GspE_N"/>
</dbReference>
<dbReference type="SUPFAM" id="SSF160246">
    <property type="entry name" value="EspE N-terminal domain-like"/>
    <property type="match status" value="1"/>
</dbReference>
<keyword evidence="10" id="KW-1185">Reference proteome</keyword>
<dbReference type="GO" id="GO:0016020">
    <property type="term" value="C:membrane"/>
    <property type="evidence" value="ECO:0007669"/>
    <property type="project" value="UniProtKB-SubCell"/>
</dbReference>
<feature type="transmembrane region" description="Helical" evidence="7">
    <location>
        <begin position="170"/>
        <end position="195"/>
    </location>
</feature>
<evidence type="ECO:0000256" key="4">
    <source>
        <dbReference type="ARBA" id="ARBA00022692"/>
    </source>
</evidence>
<dbReference type="InterPro" id="IPR050321">
    <property type="entry name" value="Glycosyltr_2/OpgH_subfam"/>
</dbReference>
<evidence type="ECO:0000256" key="3">
    <source>
        <dbReference type="ARBA" id="ARBA00022679"/>
    </source>
</evidence>
<dbReference type="Pfam" id="PF05157">
    <property type="entry name" value="MshEN"/>
    <property type="match status" value="1"/>
</dbReference>
<comment type="subcellular location">
    <subcellularLocation>
        <location evidence="1">Membrane</location>
        <topology evidence="1">Multi-pass membrane protein</topology>
    </subcellularLocation>
</comment>
<dbReference type="EMBL" id="LPXO01000002">
    <property type="protein sequence ID" value="KUF12150.1"/>
    <property type="molecule type" value="Genomic_DNA"/>
</dbReference>
<comment type="caution">
    <text evidence="9">The sequence shown here is derived from an EMBL/GenBank/DDBJ whole genome shotgun (WGS) entry which is preliminary data.</text>
</comment>
<keyword evidence="4 7" id="KW-0812">Transmembrane</keyword>
<evidence type="ECO:0000256" key="2">
    <source>
        <dbReference type="ARBA" id="ARBA00022676"/>
    </source>
</evidence>
<evidence type="ECO:0000313" key="10">
    <source>
        <dbReference type="Proteomes" id="UP000054396"/>
    </source>
</evidence>
<dbReference type="Pfam" id="PF13641">
    <property type="entry name" value="Glyco_tranf_2_3"/>
    <property type="match status" value="1"/>
</dbReference>
<sequence length="602" mass="66114">MEAGQVAPRSMLGALAEAGRIGRPVEQVLAAERIATRAEVLSAQARHFGAIVLRRAEAPPDPDLVGTLPPEFCLAHGVLPWLRLGETLVLATARPERFEALLPLLPADIGPVMMALTHEADIQDELAERCGAELARAAETWRPEQESCRDFNHAAPAARVMAGLCGALCLALLVVAPVALFGAALALALASLIVAQGLKLAALVATPNRPPDRAAVTLPRSPPRVTILVPLFREAEIATTLVTRLSRVTYPRTLLEVILVLEAEDAVTRAALARTELPPWMRVVVVPPGPVTTKPRALNYALCFALGDIVGIYDAEDSPAPDQIDRVVARFAEAPADLGCLQGILDFYNPRANWLSRCFAIEYASWFRILLPGLVRLGFAIPLGGTTVFFRREALEDCCGWDAHNVTEDADLGLWLARAGWRTEMLPTVTREEANNRAWPWVKQRSRWLKGYVITWWVHSRRPRALLRDLGPRRFAGMQMLFLTTIVQFTLAPVLWSFWLFFAGLPHPLDPYLSQDALVWLTALFLGAEATALLIGLAAVARTPHRGLMPWVPTLFAYYPMATLAIYKALWETVTRPFYWDKTQHGHSAPDGPGADLPTDTG</sequence>
<feature type="transmembrane region" description="Helical" evidence="7">
    <location>
        <begin position="480"/>
        <end position="505"/>
    </location>
</feature>
<feature type="transmembrane region" description="Helical" evidence="7">
    <location>
        <begin position="517"/>
        <end position="541"/>
    </location>
</feature>
<accession>A0A0W7WNK7</accession>
<evidence type="ECO:0000256" key="1">
    <source>
        <dbReference type="ARBA" id="ARBA00004141"/>
    </source>
</evidence>
<dbReference type="Proteomes" id="UP000054396">
    <property type="component" value="Unassembled WGS sequence"/>
</dbReference>
<keyword evidence="5 7" id="KW-1133">Transmembrane helix</keyword>
<reference evidence="9 10" key="1">
    <citation type="submission" date="2015-12" db="EMBL/GenBank/DDBJ databases">
        <authorList>
            <person name="Shamseldin A."/>
            <person name="Moawad H."/>
            <person name="Abd El-Rahim W.M."/>
            <person name="Sadowsky M.J."/>
        </authorList>
    </citation>
    <scope>NUCLEOTIDE SEQUENCE [LARGE SCALE GENOMIC DNA]</scope>
    <source>
        <strain evidence="9 10">SJ5A-1</strain>
    </source>
</reference>
<dbReference type="AlphaFoldDB" id="A0A0W7WNK7"/>
<dbReference type="Gene3D" id="3.90.550.10">
    <property type="entry name" value="Spore Coat Polysaccharide Biosynthesis Protein SpsA, Chain A"/>
    <property type="match status" value="1"/>
</dbReference>
<feature type="domain" description="Type II secretion system protein GspE N-terminal" evidence="8">
    <location>
        <begin position="54"/>
        <end position="130"/>
    </location>
</feature>
<evidence type="ECO:0000256" key="5">
    <source>
        <dbReference type="ARBA" id="ARBA00022989"/>
    </source>
</evidence>
<dbReference type="STRING" id="1685382.AVJ23_05330"/>
<organism evidence="9 10">
    <name type="scientific">Pseudoponticoccus marisrubri</name>
    <dbReference type="NCBI Taxonomy" id="1685382"/>
    <lineage>
        <taxon>Bacteria</taxon>
        <taxon>Pseudomonadati</taxon>
        <taxon>Pseudomonadota</taxon>
        <taxon>Alphaproteobacteria</taxon>
        <taxon>Rhodobacterales</taxon>
        <taxon>Roseobacteraceae</taxon>
        <taxon>Pseudoponticoccus</taxon>
    </lineage>
</organism>
<protein>
    <submittedName>
        <fullName evidence="9">Glycosyl transferase</fullName>
    </submittedName>
</protein>
<proteinExistence type="predicted"/>
<feature type="transmembrane region" description="Helical" evidence="7">
    <location>
        <begin position="548"/>
        <end position="570"/>
    </location>
</feature>
<evidence type="ECO:0000256" key="7">
    <source>
        <dbReference type="SAM" id="Phobius"/>
    </source>
</evidence>
<dbReference type="InterPro" id="IPR037257">
    <property type="entry name" value="T2SS_E_N_sf"/>
</dbReference>
<name>A0A0W7WNK7_9RHOB</name>